<organism evidence="9 10">
    <name type="scientific">Phascolomyces articulosus</name>
    <dbReference type="NCBI Taxonomy" id="60185"/>
    <lineage>
        <taxon>Eukaryota</taxon>
        <taxon>Fungi</taxon>
        <taxon>Fungi incertae sedis</taxon>
        <taxon>Mucoromycota</taxon>
        <taxon>Mucoromycotina</taxon>
        <taxon>Mucoromycetes</taxon>
        <taxon>Mucorales</taxon>
        <taxon>Lichtheimiaceae</taxon>
        <taxon>Phascolomyces</taxon>
    </lineage>
</organism>
<evidence type="ECO:0000256" key="3">
    <source>
        <dbReference type="ARBA" id="ARBA00012744"/>
    </source>
</evidence>
<evidence type="ECO:0000256" key="7">
    <source>
        <dbReference type="SAM" id="SignalP"/>
    </source>
</evidence>
<feature type="domain" description="Fibronectin type III-like" evidence="8">
    <location>
        <begin position="698"/>
        <end position="769"/>
    </location>
</feature>
<evidence type="ECO:0000256" key="5">
    <source>
        <dbReference type="ARBA" id="ARBA00022801"/>
    </source>
</evidence>
<evidence type="ECO:0000256" key="4">
    <source>
        <dbReference type="ARBA" id="ARBA00022729"/>
    </source>
</evidence>
<gene>
    <name evidence="9" type="ORF">BDA99DRAFT_323405</name>
</gene>
<keyword evidence="5 9" id="KW-0378">Hydrolase</keyword>
<comment type="similarity">
    <text evidence="2">Belongs to the glycosyl hydrolase 3 family.</text>
</comment>
<dbReference type="PANTHER" id="PTHR30620:SF16">
    <property type="entry name" value="LYSOSOMAL BETA GLUCOSIDASE"/>
    <property type="match status" value="1"/>
</dbReference>
<proteinExistence type="inferred from homology"/>
<dbReference type="InterPro" id="IPR001764">
    <property type="entry name" value="Glyco_hydro_3_N"/>
</dbReference>
<dbReference type="Pfam" id="PF01915">
    <property type="entry name" value="Glyco_hydro_3_C"/>
    <property type="match status" value="1"/>
</dbReference>
<dbReference type="Gene3D" id="3.40.50.1700">
    <property type="entry name" value="Glycoside hydrolase family 3 C-terminal domain"/>
    <property type="match status" value="1"/>
</dbReference>
<keyword evidence="4 7" id="KW-0732">Signal</keyword>
<evidence type="ECO:0000313" key="10">
    <source>
        <dbReference type="Proteomes" id="UP001209540"/>
    </source>
</evidence>
<dbReference type="Gene3D" id="3.20.20.300">
    <property type="entry name" value="Glycoside hydrolase, family 3, N-terminal domain"/>
    <property type="match status" value="1"/>
</dbReference>
<dbReference type="PANTHER" id="PTHR30620">
    <property type="entry name" value="PERIPLASMIC BETA-GLUCOSIDASE-RELATED"/>
    <property type="match status" value="1"/>
</dbReference>
<feature type="signal peptide" evidence="7">
    <location>
        <begin position="1"/>
        <end position="23"/>
    </location>
</feature>
<dbReference type="Proteomes" id="UP001209540">
    <property type="component" value="Unassembled WGS sequence"/>
</dbReference>
<comment type="caution">
    <text evidence="9">The sequence shown here is derived from an EMBL/GenBank/DDBJ whole genome shotgun (WGS) entry which is preliminary data.</text>
</comment>
<reference evidence="9" key="1">
    <citation type="journal article" date="2022" name="IScience">
        <title>Evolution of zygomycete secretomes and the origins of terrestrial fungal ecologies.</title>
        <authorList>
            <person name="Chang Y."/>
            <person name="Wang Y."/>
            <person name="Mondo S."/>
            <person name="Ahrendt S."/>
            <person name="Andreopoulos W."/>
            <person name="Barry K."/>
            <person name="Beard J."/>
            <person name="Benny G.L."/>
            <person name="Blankenship S."/>
            <person name="Bonito G."/>
            <person name="Cuomo C."/>
            <person name="Desiro A."/>
            <person name="Gervers K.A."/>
            <person name="Hundley H."/>
            <person name="Kuo A."/>
            <person name="LaButti K."/>
            <person name="Lang B.F."/>
            <person name="Lipzen A."/>
            <person name="O'Donnell K."/>
            <person name="Pangilinan J."/>
            <person name="Reynolds N."/>
            <person name="Sandor L."/>
            <person name="Smith M.E."/>
            <person name="Tsang A."/>
            <person name="Grigoriev I.V."/>
            <person name="Stajich J.E."/>
            <person name="Spatafora J.W."/>
        </authorList>
    </citation>
    <scope>NUCLEOTIDE SEQUENCE</scope>
    <source>
        <strain evidence="9">RSA 2281</strain>
    </source>
</reference>
<dbReference type="InterPro" id="IPR026891">
    <property type="entry name" value="Fn3-like"/>
</dbReference>
<dbReference type="InterPro" id="IPR002772">
    <property type="entry name" value="Glyco_hydro_3_C"/>
</dbReference>
<dbReference type="InterPro" id="IPR051915">
    <property type="entry name" value="Cellulose_Degrad_GH3"/>
</dbReference>
<comment type="catalytic activity">
    <reaction evidence="1">
        <text>Hydrolysis of terminal, non-reducing beta-D-glucosyl residues with release of beta-D-glucose.</text>
        <dbReference type="EC" id="3.2.1.21"/>
    </reaction>
</comment>
<feature type="chain" id="PRO_5041970647" description="beta-glucosidase" evidence="7">
    <location>
        <begin position="24"/>
        <end position="776"/>
    </location>
</feature>
<evidence type="ECO:0000256" key="1">
    <source>
        <dbReference type="ARBA" id="ARBA00000448"/>
    </source>
</evidence>
<name>A0AAD5K5L3_9FUNG</name>
<dbReference type="InterPro" id="IPR036881">
    <property type="entry name" value="Glyco_hydro_3_C_sf"/>
</dbReference>
<reference evidence="9" key="2">
    <citation type="submission" date="2023-02" db="EMBL/GenBank/DDBJ databases">
        <authorList>
            <consortium name="DOE Joint Genome Institute"/>
            <person name="Mondo S.J."/>
            <person name="Chang Y."/>
            <person name="Wang Y."/>
            <person name="Ahrendt S."/>
            <person name="Andreopoulos W."/>
            <person name="Barry K."/>
            <person name="Beard J."/>
            <person name="Benny G.L."/>
            <person name="Blankenship S."/>
            <person name="Bonito G."/>
            <person name="Cuomo C."/>
            <person name="Desiro A."/>
            <person name="Gervers K.A."/>
            <person name="Hundley H."/>
            <person name="Kuo A."/>
            <person name="LaButti K."/>
            <person name="Lang B.F."/>
            <person name="Lipzen A."/>
            <person name="O'Donnell K."/>
            <person name="Pangilinan J."/>
            <person name="Reynolds N."/>
            <person name="Sandor L."/>
            <person name="Smith M.W."/>
            <person name="Tsang A."/>
            <person name="Grigoriev I.V."/>
            <person name="Stajich J.E."/>
            <person name="Spatafora J.W."/>
        </authorList>
    </citation>
    <scope>NUCLEOTIDE SEQUENCE</scope>
    <source>
        <strain evidence="9">RSA 2281</strain>
    </source>
</reference>
<keyword evidence="10" id="KW-1185">Reference proteome</keyword>
<evidence type="ECO:0000259" key="8">
    <source>
        <dbReference type="SMART" id="SM01217"/>
    </source>
</evidence>
<keyword evidence="6" id="KW-0326">Glycosidase</keyword>
<dbReference type="Pfam" id="PF00933">
    <property type="entry name" value="Glyco_hydro_3"/>
    <property type="match status" value="1"/>
</dbReference>
<dbReference type="AlphaFoldDB" id="A0AAD5K5L3"/>
<evidence type="ECO:0000256" key="2">
    <source>
        <dbReference type="ARBA" id="ARBA00005336"/>
    </source>
</evidence>
<dbReference type="GO" id="GO:0009251">
    <property type="term" value="P:glucan catabolic process"/>
    <property type="evidence" value="ECO:0007669"/>
    <property type="project" value="TreeGrafter"/>
</dbReference>
<dbReference type="FunFam" id="3.20.20.300:FF:000007">
    <property type="entry name" value="Lysosomal beta glucosidase"/>
    <property type="match status" value="1"/>
</dbReference>
<protein>
    <recommendedName>
        <fullName evidence="3">beta-glucosidase</fullName>
        <ecNumber evidence="3">3.2.1.21</ecNumber>
    </recommendedName>
</protein>
<dbReference type="InterPro" id="IPR017853">
    <property type="entry name" value="GH"/>
</dbReference>
<dbReference type="Pfam" id="PF14310">
    <property type="entry name" value="Fn3-like"/>
    <property type="match status" value="1"/>
</dbReference>
<evidence type="ECO:0000256" key="6">
    <source>
        <dbReference type="ARBA" id="ARBA00023295"/>
    </source>
</evidence>
<dbReference type="Gene3D" id="2.60.40.10">
    <property type="entry name" value="Immunoglobulins"/>
    <property type="match status" value="1"/>
</dbReference>
<dbReference type="SMART" id="SM01217">
    <property type="entry name" value="Fn3_like"/>
    <property type="match status" value="1"/>
</dbReference>
<dbReference type="SUPFAM" id="SSF51445">
    <property type="entry name" value="(Trans)glycosidases"/>
    <property type="match status" value="1"/>
</dbReference>
<sequence>MQLFGGIIATSIALLSIIHPIIGQELGYGTLKPEEYDRPSDQIDADIQEMVSRMTIEEKIGQMTQINQDLILGEDGVLNKTAVEYYAKNYFVGSYLNQLARDGKNFDHQEYAKTIEEIQEITLGVNSTYKIPIIYGLDHIHGAHYVAKSTIFAHGINLGASFNPKLAYETAVVTARETRAANVHWTFAPVFDIPTTKQWARVYENFGEDPYMSGIMGAAAIRGYQGKYKTDRSKVAATMKHFIAYGAPYSGQDRDSTVTSDRIIHDYFIPGFQDAIDAGVATAMESYIDVNGEPVVASHYYLQELLREKMKFKGMLVTDWAEIANLYTTHKVAASHRDAVRLSIDSTSVDMSMVPEDVIFFEELKQLVLDGVIDEPRLDESAGRLLQLKKDLGLLEPEGWKVDSSLAIGLPEDIELARDTARESITLLKNENNVLPLTEETIKRVLVVGPTANTLAHMAGGWTIYWQGATDDGWKGVSNDEQFYSNGTTIYNGIRTAAPEGTVIDYMPAFDIEGNDINMDKVIAAANDYDVIVVGVGETMYAEAPGNIHDMSLPEGQIASVKKLADTGKPVVSLLVEGRPRVLKSIVDDSDALVQTYLPGPWGGHAVGEILFGKVNPSGRLPYTYPKNSGDMNVNYWRQANDVWDPLYEFGHGLSYTKFTYGNISLVEKENGNTVLEPGMARTVSIQVTNDGPYNGLETVLMYIHQPVRLITPPAKLLKGFEKIQLAAGESKTVEFEVSADMFRYTGVDRVPQGAIDAGPVKVLIGDQEFDFEIRA</sequence>
<dbReference type="InterPro" id="IPR013783">
    <property type="entry name" value="Ig-like_fold"/>
</dbReference>
<evidence type="ECO:0000313" key="9">
    <source>
        <dbReference type="EMBL" id="KAI9270550.1"/>
    </source>
</evidence>
<accession>A0AAD5K5L3</accession>
<dbReference type="EMBL" id="JAIXMP010000007">
    <property type="protein sequence ID" value="KAI9270550.1"/>
    <property type="molecule type" value="Genomic_DNA"/>
</dbReference>
<dbReference type="GO" id="GO:0008422">
    <property type="term" value="F:beta-glucosidase activity"/>
    <property type="evidence" value="ECO:0007669"/>
    <property type="project" value="UniProtKB-EC"/>
</dbReference>
<dbReference type="PRINTS" id="PR00133">
    <property type="entry name" value="GLHYDRLASE3"/>
</dbReference>
<dbReference type="InterPro" id="IPR036962">
    <property type="entry name" value="Glyco_hydro_3_N_sf"/>
</dbReference>
<dbReference type="SUPFAM" id="SSF52279">
    <property type="entry name" value="Beta-D-glucan exohydrolase, C-terminal domain"/>
    <property type="match status" value="1"/>
</dbReference>
<dbReference type="EC" id="3.2.1.21" evidence="3"/>